<dbReference type="RefSeq" id="WP_272096657.1">
    <property type="nucleotide sequence ID" value="NZ_JAQNDK010000002.1"/>
</dbReference>
<accession>A0ABT5BZQ9</accession>
<dbReference type="EMBL" id="JAQNDK010000002">
    <property type="protein sequence ID" value="MDC0679659.1"/>
    <property type="molecule type" value="Genomic_DNA"/>
</dbReference>
<sequence length="227" mass="23883">MLAFLHTSPVHVETFSRLVRDADDSILVRHEVQESLLADALAAGAITDGIRSATAAVVRALANEGARVIVCTCSTLGGVAEAVPVSDCLVMRIDRPMAEQAVASGRRILVVAALRSTFQPTGALLGQIASDAGRSIDVVDVLCERAWRLFERGDHPGYAGEIAGTIEATALPGDLVLLAQASMAPAAELVRHLGIPVLSSSRSGVEAAVSRYRSRTEHDVSQLRGEP</sequence>
<keyword evidence="2" id="KW-1185">Reference proteome</keyword>
<organism evidence="1 2">
    <name type="scientific">Sorangium atrum</name>
    <dbReference type="NCBI Taxonomy" id="2995308"/>
    <lineage>
        <taxon>Bacteria</taxon>
        <taxon>Pseudomonadati</taxon>
        <taxon>Myxococcota</taxon>
        <taxon>Polyangia</taxon>
        <taxon>Polyangiales</taxon>
        <taxon>Polyangiaceae</taxon>
        <taxon>Sorangium</taxon>
    </lineage>
</organism>
<reference evidence="1 2" key="1">
    <citation type="submission" date="2023-01" db="EMBL/GenBank/DDBJ databases">
        <title>Minimal conservation of predation-associated metabolite biosynthetic gene clusters underscores biosynthetic potential of Myxococcota including descriptions for ten novel species: Archangium lansinium sp. nov., Myxococcus landrumus sp. nov., Nannocystis bai.</title>
        <authorList>
            <person name="Ahearne A."/>
            <person name="Stevens C."/>
            <person name="Dowd S."/>
        </authorList>
    </citation>
    <scope>NUCLEOTIDE SEQUENCE [LARGE SCALE GENOMIC DNA]</scope>
    <source>
        <strain evidence="1 2">WIWO2</strain>
    </source>
</reference>
<name>A0ABT5BZQ9_9BACT</name>
<comment type="caution">
    <text evidence="1">The sequence shown here is derived from an EMBL/GenBank/DDBJ whole genome shotgun (WGS) entry which is preliminary data.</text>
</comment>
<evidence type="ECO:0008006" key="3">
    <source>
        <dbReference type="Google" id="ProtNLM"/>
    </source>
</evidence>
<gene>
    <name evidence="1" type="ORF">POL72_18085</name>
</gene>
<dbReference type="Proteomes" id="UP001217485">
    <property type="component" value="Unassembled WGS sequence"/>
</dbReference>
<proteinExistence type="predicted"/>
<evidence type="ECO:0000313" key="1">
    <source>
        <dbReference type="EMBL" id="MDC0679659.1"/>
    </source>
</evidence>
<protein>
    <recommendedName>
        <fullName evidence="3">Arylsulfatase</fullName>
    </recommendedName>
</protein>
<evidence type="ECO:0000313" key="2">
    <source>
        <dbReference type="Proteomes" id="UP001217485"/>
    </source>
</evidence>